<protein>
    <submittedName>
        <fullName evidence="1">Uncharacterized protein</fullName>
    </submittedName>
</protein>
<name>A0A2P2N0Z0_RHIMU</name>
<proteinExistence type="predicted"/>
<dbReference type="EMBL" id="GGEC01055630">
    <property type="protein sequence ID" value="MBX36114.1"/>
    <property type="molecule type" value="Transcribed_RNA"/>
</dbReference>
<evidence type="ECO:0000313" key="1">
    <source>
        <dbReference type="EMBL" id="MBX36114.1"/>
    </source>
</evidence>
<accession>A0A2P2N0Z0</accession>
<sequence length="36" mass="3980">MHFSTDHGLSLNSIIRGLTKSRLGLLIRMPIISSIT</sequence>
<reference evidence="1" key="1">
    <citation type="submission" date="2018-02" db="EMBL/GenBank/DDBJ databases">
        <title>Rhizophora mucronata_Transcriptome.</title>
        <authorList>
            <person name="Meera S.P."/>
            <person name="Sreeshan A."/>
            <person name="Augustine A."/>
        </authorList>
    </citation>
    <scope>NUCLEOTIDE SEQUENCE</scope>
    <source>
        <tissue evidence="1">Leaf</tissue>
    </source>
</reference>
<organism evidence="1">
    <name type="scientific">Rhizophora mucronata</name>
    <name type="common">Asiatic mangrove</name>
    <dbReference type="NCBI Taxonomy" id="61149"/>
    <lineage>
        <taxon>Eukaryota</taxon>
        <taxon>Viridiplantae</taxon>
        <taxon>Streptophyta</taxon>
        <taxon>Embryophyta</taxon>
        <taxon>Tracheophyta</taxon>
        <taxon>Spermatophyta</taxon>
        <taxon>Magnoliopsida</taxon>
        <taxon>eudicotyledons</taxon>
        <taxon>Gunneridae</taxon>
        <taxon>Pentapetalae</taxon>
        <taxon>rosids</taxon>
        <taxon>fabids</taxon>
        <taxon>Malpighiales</taxon>
        <taxon>Rhizophoraceae</taxon>
        <taxon>Rhizophora</taxon>
    </lineage>
</organism>
<dbReference type="AlphaFoldDB" id="A0A2P2N0Z0"/>